<dbReference type="KEGG" id="nsl:BOX37_26615"/>
<evidence type="ECO:0000259" key="1">
    <source>
        <dbReference type="Pfam" id="PF05257"/>
    </source>
</evidence>
<dbReference type="Pfam" id="PF05257">
    <property type="entry name" value="CHAP"/>
    <property type="match status" value="1"/>
</dbReference>
<name>A0A1J0VXY2_9NOCA</name>
<dbReference type="EMBL" id="CP018082">
    <property type="protein sequence ID" value="APE36915.1"/>
    <property type="molecule type" value="Genomic_DNA"/>
</dbReference>
<organism evidence="2 3">
    <name type="scientific">Nocardia mangyaensis</name>
    <dbReference type="NCBI Taxonomy" id="2213200"/>
    <lineage>
        <taxon>Bacteria</taxon>
        <taxon>Bacillati</taxon>
        <taxon>Actinomycetota</taxon>
        <taxon>Actinomycetes</taxon>
        <taxon>Mycobacteriales</taxon>
        <taxon>Nocardiaceae</taxon>
        <taxon>Nocardia</taxon>
    </lineage>
</organism>
<accession>A0A1J0VXY2</accession>
<proteinExistence type="predicted"/>
<evidence type="ECO:0000313" key="3">
    <source>
        <dbReference type="Proteomes" id="UP000183810"/>
    </source>
</evidence>
<keyword evidence="3" id="KW-1185">Reference proteome</keyword>
<sequence>MSEVTDGVRTPAESEAHRIECGPGAAMTSRAELVGFIELYVPRIAGGFVESTIHAAEEYFETAILLFASGDGARQPDLVSWMKDRQLLDDTGLSAPSGLLAEDYSSQQREVEEEEQRIEEQGDAVHDSTFATFDLSNSTYISIKERVGRLDTELRSIHERVDTHDLDSDGNTTEYLPLTATEDMRALRLVMNAVGDVHREVDNASTVSRNHADVIDGSHPAPVIYSGAGPAASGYNPAPTWTPTSASYIPSDMTDPTDRALAAARSQLGVREFGNNSVNAPYNINDAWCASFADWVWDQAGHEVTWTNKNYVPAIWNDAQGMGLAASPHNAEPGDMIVFDWDGGEPDHIGIVVRVDGDTIYTIEGNTGGPDGVDGVYEKARTISSGNIVGVVKQPPSVASVDQPRPGELLV</sequence>
<dbReference type="Proteomes" id="UP000183810">
    <property type="component" value="Chromosome"/>
</dbReference>
<gene>
    <name evidence="2" type="ORF">BOX37_26615</name>
</gene>
<dbReference type="AlphaFoldDB" id="A0A1J0VXY2"/>
<reference evidence="2" key="1">
    <citation type="submission" date="2016-11" db="EMBL/GenBank/DDBJ databases">
        <authorList>
            <person name="Jaros S."/>
            <person name="Januszkiewicz K."/>
            <person name="Wedrychowicz H."/>
        </authorList>
    </citation>
    <scope>NUCLEOTIDE SEQUENCE [LARGE SCALE GENOMIC DNA]</scope>
    <source>
        <strain evidence="2">Y48</strain>
    </source>
</reference>
<dbReference type="Gene3D" id="3.90.1720.10">
    <property type="entry name" value="endopeptidase domain like (from Nostoc punctiforme)"/>
    <property type="match status" value="1"/>
</dbReference>
<dbReference type="InterPro" id="IPR007921">
    <property type="entry name" value="CHAP_dom"/>
</dbReference>
<protein>
    <recommendedName>
        <fullName evidence="1">Peptidase C51 domain-containing protein</fullName>
    </recommendedName>
</protein>
<dbReference type="InterPro" id="IPR038765">
    <property type="entry name" value="Papain-like_cys_pep_sf"/>
</dbReference>
<dbReference type="SUPFAM" id="SSF54001">
    <property type="entry name" value="Cysteine proteinases"/>
    <property type="match status" value="1"/>
</dbReference>
<feature type="domain" description="Peptidase C51" evidence="1">
    <location>
        <begin position="285"/>
        <end position="366"/>
    </location>
</feature>
<evidence type="ECO:0000313" key="2">
    <source>
        <dbReference type="EMBL" id="APE36915.1"/>
    </source>
</evidence>